<dbReference type="EMBL" id="BPNN01000064">
    <property type="protein sequence ID" value="GJA64890.1"/>
    <property type="molecule type" value="Genomic_DNA"/>
</dbReference>
<reference evidence="1 3" key="1">
    <citation type="submission" date="2019-12" db="EMBL/GenBank/DDBJ databases">
        <title>complete genome sequences of Aeromonas caviae str. WP2-W18-ESBL-01 isolated from wastewater treatment plant effluent.</title>
        <authorList>
            <person name="Sekizuka T."/>
            <person name="Itokawa K."/>
            <person name="Yatsu K."/>
            <person name="Inamine Y."/>
            <person name="Kuroda M."/>
        </authorList>
    </citation>
    <scope>NUCLEOTIDE SEQUENCE [LARGE SCALE GENOMIC DNA]</scope>
    <source>
        <strain evidence="1 3">WP2-W18-ESBL-01</strain>
    </source>
</reference>
<reference evidence="2" key="2">
    <citation type="submission" date="2021-07" db="EMBL/GenBank/DDBJ databases">
        <title>Draft genome sequence of carbapenem-resistant Aeromonas spp. in Japan.</title>
        <authorList>
            <person name="Maehana S."/>
            <person name="Suzuki M."/>
            <person name="Kitasato H."/>
        </authorList>
    </citation>
    <scope>NUCLEOTIDE SEQUENCE</scope>
    <source>
        <strain evidence="2">KAM351</strain>
    </source>
</reference>
<organism evidence="1 3">
    <name type="scientific">Aeromonas caviae</name>
    <name type="common">Aeromonas punctata</name>
    <dbReference type="NCBI Taxonomy" id="648"/>
    <lineage>
        <taxon>Bacteria</taxon>
        <taxon>Pseudomonadati</taxon>
        <taxon>Pseudomonadota</taxon>
        <taxon>Gammaproteobacteria</taxon>
        <taxon>Aeromonadales</taxon>
        <taxon>Aeromonadaceae</taxon>
        <taxon>Aeromonas</taxon>
    </lineage>
</organism>
<gene>
    <name evidence="2" type="ORF">KAM351_35010</name>
    <name evidence="1" type="ORF">WP2W18E01_14870</name>
</gene>
<evidence type="ECO:0000313" key="2">
    <source>
        <dbReference type="EMBL" id="GJA64890.1"/>
    </source>
</evidence>
<accession>A0A6S4TL87</accession>
<proteinExistence type="predicted"/>
<protein>
    <submittedName>
        <fullName evidence="1">Uncharacterized protein</fullName>
    </submittedName>
</protein>
<dbReference type="Proteomes" id="UP000886934">
    <property type="component" value="Unassembled WGS sequence"/>
</dbReference>
<evidence type="ECO:0000313" key="1">
    <source>
        <dbReference type="EMBL" id="BBQ29905.1"/>
    </source>
</evidence>
<dbReference type="EMBL" id="AP021927">
    <property type="protein sequence ID" value="BBQ29905.1"/>
    <property type="molecule type" value="Genomic_DNA"/>
</dbReference>
<evidence type="ECO:0000313" key="3">
    <source>
        <dbReference type="Proteomes" id="UP000515756"/>
    </source>
</evidence>
<sequence length="62" mass="7323">MISQDKNLLINHLINQFGMEMLACYDYLYPKPSETIQYSIGCREYIVYSYSVEVSLECTYHT</sequence>
<name>A0A6S4TL87_AERCA</name>
<dbReference type="Proteomes" id="UP000515756">
    <property type="component" value="Chromosome"/>
</dbReference>
<dbReference type="AlphaFoldDB" id="A0A6S4TL87"/>